<accession>A0A173URU8</accession>
<evidence type="ECO:0000256" key="1">
    <source>
        <dbReference type="ARBA" id="ARBA00022801"/>
    </source>
</evidence>
<sequence>MKIQQIRNATLKIQYSSITILLDPWLQDRGTGPSFTPVRGKMIGMKNPLNDLPLPPNKILNGVDFCLVTHIHPDHFTADYLPQDIPVMVQNEEDKELMTGMGFSCVTAFEGPELHMGGITITKVPARHGDNLETVAYLGESSGYVLQGEDKTLYLAGDTVYFDGMAQTIDTYHPDVIVLNCCEATMPMGRLIMNLNDVEIICKKAPNATIIATHLDSVNHALLSSDDVRAFAARKKLTQLHVPANGEWIILP</sequence>
<dbReference type="Proteomes" id="UP000095553">
    <property type="component" value="Unassembled WGS sequence"/>
</dbReference>
<dbReference type="EMBL" id="CYXY01000025">
    <property type="protein sequence ID" value="CUN16318.1"/>
    <property type="molecule type" value="Genomic_DNA"/>
</dbReference>
<evidence type="ECO:0000259" key="2">
    <source>
        <dbReference type="SMART" id="SM00849"/>
    </source>
</evidence>
<gene>
    <name evidence="3" type="ORF">ERS852571_02911</name>
</gene>
<dbReference type="GO" id="GO:0016787">
    <property type="term" value="F:hydrolase activity"/>
    <property type="evidence" value="ECO:0007669"/>
    <property type="project" value="UniProtKB-KW"/>
</dbReference>
<organism evidence="3 4">
    <name type="scientific">Anaerostipes hadrus</name>
    <dbReference type="NCBI Taxonomy" id="649756"/>
    <lineage>
        <taxon>Bacteria</taxon>
        <taxon>Bacillati</taxon>
        <taxon>Bacillota</taxon>
        <taxon>Clostridia</taxon>
        <taxon>Lachnospirales</taxon>
        <taxon>Lachnospiraceae</taxon>
        <taxon>Anaerostipes</taxon>
    </lineage>
</organism>
<dbReference type="SMART" id="SM00849">
    <property type="entry name" value="Lactamase_B"/>
    <property type="match status" value="1"/>
</dbReference>
<protein>
    <submittedName>
        <fullName evidence="3">Metal-dependent hydrolase</fullName>
    </submittedName>
</protein>
<name>A0A173URU8_ANAHA</name>
<dbReference type="PANTHER" id="PTHR43546:SF9">
    <property type="entry name" value="L-ASCORBATE-6-PHOSPHATE LACTONASE ULAG-RELATED"/>
    <property type="match status" value="1"/>
</dbReference>
<reference evidence="3 4" key="1">
    <citation type="submission" date="2015-09" db="EMBL/GenBank/DDBJ databases">
        <authorList>
            <consortium name="Pathogen Informatics"/>
        </authorList>
    </citation>
    <scope>NUCLEOTIDE SEQUENCE [LARGE SCALE GENOMIC DNA]</scope>
    <source>
        <strain evidence="3 4">2789STDY5834959</strain>
    </source>
</reference>
<dbReference type="RefSeq" id="WP_008392840.1">
    <property type="nucleotide sequence ID" value="NZ_CYXY01000025.1"/>
</dbReference>
<feature type="domain" description="Metallo-beta-lactamase" evidence="2">
    <location>
        <begin position="7"/>
        <end position="214"/>
    </location>
</feature>
<dbReference type="Gene3D" id="3.60.15.10">
    <property type="entry name" value="Ribonuclease Z/Hydroxyacylglutathione hydrolase-like"/>
    <property type="match status" value="1"/>
</dbReference>
<evidence type="ECO:0000313" key="3">
    <source>
        <dbReference type="EMBL" id="CUN16318.1"/>
    </source>
</evidence>
<dbReference type="Pfam" id="PF12706">
    <property type="entry name" value="Lactamase_B_2"/>
    <property type="match status" value="1"/>
</dbReference>
<dbReference type="AlphaFoldDB" id="A0A173URU8"/>
<keyword evidence="1 3" id="KW-0378">Hydrolase</keyword>
<dbReference type="PANTHER" id="PTHR43546">
    <property type="entry name" value="UPF0173 METAL-DEPENDENT HYDROLASE MJ1163-RELATED"/>
    <property type="match status" value="1"/>
</dbReference>
<evidence type="ECO:0000313" key="4">
    <source>
        <dbReference type="Proteomes" id="UP000095553"/>
    </source>
</evidence>
<proteinExistence type="predicted"/>
<dbReference type="InterPro" id="IPR050114">
    <property type="entry name" value="UPF0173_UPF0282_UlaG_hydrolase"/>
</dbReference>
<dbReference type="InterPro" id="IPR036866">
    <property type="entry name" value="RibonucZ/Hydroxyglut_hydro"/>
</dbReference>
<dbReference type="SUPFAM" id="SSF56281">
    <property type="entry name" value="Metallo-hydrolase/oxidoreductase"/>
    <property type="match status" value="1"/>
</dbReference>
<dbReference type="InterPro" id="IPR001279">
    <property type="entry name" value="Metallo-B-lactamas"/>
</dbReference>